<accession>A0A9D4ETI7</accession>
<dbReference type="Proteomes" id="UP000828390">
    <property type="component" value="Unassembled WGS sequence"/>
</dbReference>
<evidence type="ECO:0000313" key="3">
    <source>
        <dbReference type="Proteomes" id="UP000828390"/>
    </source>
</evidence>
<comment type="caution">
    <text evidence="2">The sequence shown here is derived from an EMBL/GenBank/DDBJ whole genome shotgun (WGS) entry which is preliminary data.</text>
</comment>
<evidence type="ECO:0000313" key="2">
    <source>
        <dbReference type="EMBL" id="KAH3785408.1"/>
    </source>
</evidence>
<feature type="region of interest" description="Disordered" evidence="1">
    <location>
        <begin position="14"/>
        <end position="49"/>
    </location>
</feature>
<reference evidence="2" key="2">
    <citation type="submission" date="2020-11" db="EMBL/GenBank/DDBJ databases">
        <authorList>
            <person name="McCartney M.A."/>
            <person name="Auch B."/>
            <person name="Kono T."/>
            <person name="Mallez S."/>
            <person name="Becker A."/>
            <person name="Gohl D.M."/>
            <person name="Silverstein K.A.T."/>
            <person name="Koren S."/>
            <person name="Bechman K.B."/>
            <person name="Herman A."/>
            <person name="Abrahante J.E."/>
            <person name="Garbe J."/>
        </authorList>
    </citation>
    <scope>NUCLEOTIDE SEQUENCE</scope>
    <source>
        <strain evidence="2">Duluth1</strain>
        <tissue evidence="2">Whole animal</tissue>
    </source>
</reference>
<gene>
    <name evidence="2" type="ORF">DPMN_163496</name>
</gene>
<feature type="compositionally biased region" description="Basic and acidic residues" evidence="1">
    <location>
        <begin position="20"/>
        <end position="30"/>
    </location>
</feature>
<proteinExistence type="predicted"/>
<dbReference type="EMBL" id="JAIWYP010000008">
    <property type="protein sequence ID" value="KAH3785408.1"/>
    <property type="molecule type" value="Genomic_DNA"/>
</dbReference>
<dbReference type="AlphaFoldDB" id="A0A9D4ETI7"/>
<reference evidence="2" key="1">
    <citation type="journal article" date="2019" name="bioRxiv">
        <title>The Genome of the Zebra Mussel, Dreissena polymorpha: A Resource for Invasive Species Research.</title>
        <authorList>
            <person name="McCartney M.A."/>
            <person name="Auch B."/>
            <person name="Kono T."/>
            <person name="Mallez S."/>
            <person name="Zhang Y."/>
            <person name="Obille A."/>
            <person name="Becker A."/>
            <person name="Abrahante J.E."/>
            <person name="Garbe J."/>
            <person name="Badalamenti J.P."/>
            <person name="Herman A."/>
            <person name="Mangelson H."/>
            <person name="Liachko I."/>
            <person name="Sullivan S."/>
            <person name="Sone E.D."/>
            <person name="Koren S."/>
            <person name="Silverstein K.A.T."/>
            <person name="Beckman K.B."/>
            <person name="Gohl D.M."/>
        </authorList>
    </citation>
    <scope>NUCLEOTIDE SEQUENCE</scope>
    <source>
        <strain evidence="2">Duluth1</strain>
        <tissue evidence="2">Whole animal</tissue>
    </source>
</reference>
<keyword evidence="3" id="KW-1185">Reference proteome</keyword>
<name>A0A9D4ETI7_DREPO</name>
<organism evidence="2 3">
    <name type="scientific">Dreissena polymorpha</name>
    <name type="common">Zebra mussel</name>
    <name type="synonym">Mytilus polymorpha</name>
    <dbReference type="NCBI Taxonomy" id="45954"/>
    <lineage>
        <taxon>Eukaryota</taxon>
        <taxon>Metazoa</taxon>
        <taxon>Spiralia</taxon>
        <taxon>Lophotrochozoa</taxon>
        <taxon>Mollusca</taxon>
        <taxon>Bivalvia</taxon>
        <taxon>Autobranchia</taxon>
        <taxon>Heteroconchia</taxon>
        <taxon>Euheterodonta</taxon>
        <taxon>Imparidentia</taxon>
        <taxon>Neoheterodontei</taxon>
        <taxon>Myida</taxon>
        <taxon>Dreissenoidea</taxon>
        <taxon>Dreissenidae</taxon>
        <taxon>Dreissena</taxon>
    </lineage>
</organism>
<evidence type="ECO:0000256" key="1">
    <source>
        <dbReference type="SAM" id="MobiDB-lite"/>
    </source>
</evidence>
<sequence length="142" mass="16436">MLFFAFPSHQRPGLWHSARPHGERHSRSRDAMQSQSPYAATTRRPWRPYSDPTTSLLRLLRPWQHAVKTPDFDDHFKHVQSAIFGVFTAFSCVLTASLRRLWRPNCDLGRGKDAQPIIKEELCPSNPDDLSHERRSLECDAK</sequence>
<protein>
    <submittedName>
        <fullName evidence="2">Uncharacterized protein</fullName>
    </submittedName>
</protein>